<gene>
    <name evidence="2" type="ORF">B0T16DRAFT_107359</name>
</gene>
<feature type="region of interest" description="Disordered" evidence="1">
    <location>
        <begin position="1"/>
        <end position="92"/>
    </location>
</feature>
<protein>
    <submittedName>
        <fullName evidence="2">Uncharacterized protein</fullName>
    </submittedName>
</protein>
<organism evidence="2 3">
    <name type="scientific">Cercophora newfieldiana</name>
    <dbReference type="NCBI Taxonomy" id="92897"/>
    <lineage>
        <taxon>Eukaryota</taxon>
        <taxon>Fungi</taxon>
        <taxon>Dikarya</taxon>
        <taxon>Ascomycota</taxon>
        <taxon>Pezizomycotina</taxon>
        <taxon>Sordariomycetes</taxon>
        <taxon>Sordariomycetidae</taxon>
        <taxon>Sordariales</taxon>
        <taxon>Lasiosphaeriaceae</taxon>
        <taxon>Cercophora</taxon>
    </lineage>
</organism>
<sequence length="146" mass="16271">MHHHQHSEHNTTLPGSQHDTARKLKKNSKAAPQYDQVVMYGLYTNPGHRRPGRGPNRRPATVTSQLPPKAEKTPLPFQCHQEAPPLPKNPAMHATQTTQDALLIPTQIIKHAEERRSRCPAQCNDKCQSHSCPGVSTPGVNLGYFH</sequence>
<reference evidence="2" key="1">
    <citation type="submission" date="2023-06" db="EMBL/GenBank/DDBJ databases">
        <title>Genome-scale phylogeny and comparative genomics of the fungal order Sordariales.</title>
        <authorList>
            <consortium name="Lawrence Berkeley National Laboratory"/>
            <person name="Hensen N."/>
            <person name="Bonometti L."/>
            <person name="Westerberg I."/>
            <person name="Brannstrom I.O."/>
            <person name="Guillou S."/>
            <person name="Cros-Aarteil S."/>
            <person name="Calhoun S."/>
            <person name="Haridas S."/>
            <person name="Kuo A."/>
            <person name="Mondo S."/>
            <person name="Pangilinan J."/>
            <person name="Riley R."/>
            <person name="Labutti K."/>
            <person name="Andreopoulos B."/>
            <person name="Lipzen A."/>
            <person name="Chen C."/>
            <person name="Yanf M."/>
            <person name="Daum C."/>
            <person name="Ng V."/>
            <person name="Clum A."/>
            <person name="Steindorff A."/>
            <person name="Ohm R."/>
            <person name="Martin F."/>
            <person name="Silar P."/>
            <person name="Natvig D."/>
            <person name="Lalanne C."/>
            <person name="Gautier V."/>
            <person name="Ament-Velasquez S.L."/>
            <person name="Kruys A."/>
            <person name="Hutchinson M.I."/>
            <person name="Powell A.J."/>
            <person name="Barry K."/>
            <person name="Miller A.N."/>
            <person name="Grigoriev I.V."/>
            <person name="Debuchy R."/>
            <person name="Gladieux P."/>
            <person name="Thoren M.H."/>
            <person name="Johannesson H."/>
        </authorList>
    </citation>
    <scope>NUCLEOTIDE SEQUENCE</scope>
    <source>
        <strain evidence="2">SMH2532-1</strain>
    </source>
</reference>
<evidence type="ECO:0000256" key="1">
    <source>
        <dbReference type="SAM" id="MobiDB-lite"/>
    </source>
</evidence>
<dbReference type="EMBL" id="JAULSV010000002">
    <property type="protein sequence ID" value="KAK0652905.1"/>
    <property type="molecule type" value="Genomic_DNA"/>
</dbReference>
<feature type="compositionally biased region" description="Basic residues" evidence="1">
    <location>
        <begin position="47"/>
        <end position="56"/>
    </location>
</feature>
<name>A0AA39YKX6_9PEZI</name>
<dbReference type="AlphaFoldDB" id="A0AA39YKX6"/>
<proteinExistence type="predicted"/>
<accession>A0AA39YKX6</accession>
<keyword evidence="3" id="KW-1185">Reference proteome</keyword>
<comment type="caution">
    <text evidence="2">The sequence shown here is derived from an EMBL/GenBank/DDBJ whole genome shotgun (WGS) entry which is preliminary data.</text>
</comment>
<evidence type="ECO:0000313" key="2">
    <source>
        <dbReference type="EMBL" id="KAK0652905.1"/>
    </source>
</evidence>
<evidence type="ECO:0000313" key="3">
    <source>
        <dbReference type="Proteomes" id="UP001174936"/>
    </source>
</evidence>
<dbReference type="Proteomes" id="UP001174936">
    <property type="component" value="Unassembled WGS sequence"/>
</dbReference>